<evidence type="ECO:0000256" key="1">
    <source>
        <dbReference type="ARBA" id="ARBA00022801"/>
    </source>
</evidence>
<proteinExistence type="predicted"/>
<dbReference type="RefSeq" id="WP_060536324.1">
    <property type="nucleotide sequence ID" value="NZ_CP013023.1"/>
</dbReference>
<organism evidence="3 4">
    <name type="scientific">Paenibacillus bovis</name>
    <dbReference type="NCBI Taxonomy" id="1616788"/>
    <lineage>
        <taxon>Bacteria</taxon>
        <taxon>Bacillati</taxon>
        <taxon>Bacillota</taxon>
        <taxon>Bacilli</taxon>
        <taxon>Bacillales</taxon>
        <taxon>Paenibacillaceae</taxon>
        <taxon>Paenibacillus</taxon>
    </lineage>
</organism>
<dbReference type="PANTHER" id="PTHR43798">
    <property type="entry name" value="MONOACYLGLYCEROL LIPASE"/>
    <property type="match status" value="1"/>
</dbReference>
<protein>
    <submittedName>
        <fullName evidence="3">Alpha/beta hydrolase</fullName>
    </submittedName>
</protein>
<dbReference type="KEGG" id="pbv:AR543_21125"/>
<dbReference type="InterPro" id="IPR050266">
    <property type="entry name" value="AB_hydrolase_sf"/>
</dbReference>
<dbReference type="AlphaFoldDB" id="A0A172ZLY5"/>
<dbReference type="EMBL" id="CP013023">
    <property type="protein sequence ID" value="ANF98247.1"/>
    <property type="molecule type" value="Genomic_DNA"/>
</dbReference>
<name>A0A172ZLY5_9BACL</name>
<dbReference type="Pfam" id="PF00561">
    <property type="entry name" value="Abhydrolase_1"/>
    <property type="match status" value="1"/>
</dbReference>
<dbReference type="InterPro" id="IPR029058">
    <property type="entry name" value="AB_hydrolase_fold"/>
</dbReference>
<dbReference type="GO" id="GO:0016020">
    <property type="term" value="C:membrane"/>
    <property type="evidence" value="ECO:0007669"/>
    <property type="project" value="TreeGrafter"/>
</dbReference>
<gene>
    <name evidence="3" type="ORF">AR543_21125</name>
</gene>
<dbReference type="OrthoDB" id="252464at2"/>
<reference evidence="4" key="1">
    <citation type="submission" date="2015-10" db="EMBL/GenBank/DDBJ databases">
        <title>Genome of Paenibacillus bovis sp. nov.</title>
        <authorList>
            <person name="Wu Z."/>
            <person name="Gao C."/>
            <person name="Liu Z."/>
            <person name="Zheng H."/>
        </authorList>
    </citation>
    <scope>NUCLEOTIDE SEQUENCE [LARGE SCALE GENOMIC DNA]</scope>
    <source>
        <strain evidence="4">BD3526</strain>
    </source>
</reference>
<dbReference type="GO" id="GO:0016787">
    <property type="term" value="F:hydrolase activity"/>
    <property type="evidence" value="ECO:0007669"/>
    <property type="project" value="UniProtKB-KW"/>
</dbReference>
<dbReference type="Gene3D" id="3.40.50.1820">
    <property type="entry name" value="alpha/beta hydrolase"/>
    <property type="match status" value="1"/>
</dbReference>
<keyword evidence="4" id="KW-1185">Reference proteome</keyword>
<evidence type="ECO:0000259" key="2">
    <source>
        <dbReference type="Pfam" id="PF00561"/>
    </source>
</evidence>
<reference evidence="3 4" key="2">
    <citation type="journal article" date="2016" name="Int. J. Syst. Evol. Microbiol.">
        <title>Paenibacillus bovis sp. nov., isolated from raw yak (Bos grunniens) milk.</title>
        <authorList>
            <person name="Gao C."/>
            <person name="Han J."/>
            <person name="Liu Z."/>
            <person name="Xu X."/>
            <person name="Hang F."/>
            <person name="Wu Z."/>
        </authorList>
    </citation>
    <scope>NUCLEOTIDE SEQUENCE [LARGE SCALE GENOMIC DNA]</scope>
    <source>
        <strain evidence="3 4">BD3526</strain>
    </source>
</reference>
<dbReference type="SUPFAM" id="SSF53474">
    <property type="entry name" value="alpha/beta-Hydrolases"/>
    <property type="match status" value="1"/>
</dbReference>
<evidence type="ECO:0000313" key="3">
    <source>
        <dbReference type="EMBL" id="ANF98247.1"/>
    </source>
</evidence>
<dbReference type="InterPro" id="IPR000073">
    <property type="entry name" value="AB_hydrolase_1"/>
</dbReference>
<dbReference type="PRINTS" id="PR00111">
    <property type="entry name" value="ABHYDROLASE"/>
</dbReference>
<sequence length="260" mass="28240">MNQPIQQSSELLYFTDTGAGEPLVLLHGFMGSSAYWDEVVPELSKQYRCIVPDLRGHGRSPAPEGSYRIEQMAEDVIRLLDHLNLGRVTVLGHSMGGYVALVLAEQYADHLKAWGLVHSTGYEDSPEAREKRLQTVSKINSEGVAAFVDGFIEGLFAPDSVASLPQAVQKAREIGYHTPPQGACGAAMAIRERPDRRSVIASSSLPVLLIAGENDHLVPAERLFTAEGEQITTAVIPGAGHMSMLEAPQELIAVIKQFIQ</sequence>
<dbReference type="STRING" id="1616788.AR543_21125"/>
<dbReference type="Proteomes" id="UP000078148">
    <property type="component" value="Chromosome"/>
</dbReference>
<accession>A0A172ZLY5</accession>
<keyword evidence="1 3" id="KW-0378">Hydrolase</keyword>
<dbReference type="PANTHER" id="PTHR43798:SF31">
    <property type="entry name" value="AB HYDROLASE SUPERFAMILY PROTEIN YCLE"/>
    <property type="match status" value="1"/>
</dbReference>
<feature type="domain" description="AB hydrolase-1" evidence="2">
    <location>
        <begin position="22"/>
        <end position="248"/>
    </location>
</feature>
<evidence type="ECO:0000313" key="4">
    <source>
        <dbReference type="Proteomes" id="UP000078148"/>
    </source>
</evidence>